<evidence type="ECO:0000259" key="2">
    <source>
        <dbReference type="Pfam" id="PF03466"/>
    </source>
</evidence>
<evidence type="ECO:0000313" key="3">
    <source>
        <dbReference type="EMBL" id="QDE30954.1"/>
    </source>
</evidence>
<dbReference type="KEGG" id="spol:FH971_08230"/>
<proteinExistence type="inferred from homology"/>
<dbReference type="GO" id="GO:0043565">
    <property type="term" value="F:sequence-specific DNA binding"/>
    <property type="evidence" value="ECO:0007669"/>
    <property type="project" value="TreeGrafter"/>
</dbReference>
<dbReference type="InterPro" id="IPR058163">
    <property type="entry name" value="LysR-type_TF_proteobact-type"/>
</dbReference>
<dbReference type="Pfam" id="PF03466">
    <property type="entry name" value="LysR_substrate"/>
    <property type="match status" value="1"/>
</dbReference>
<evidence type="ECO:0000313" key="4">
    <source>
        <dbReference type="Proteomes" id="UP000319809"/>
    </source>
</evidence>
<keyword evidence="4" id="KW-1185">Reference proteome</keyword>
<name>A0A4Y5YE41_9GAMM</name>
<comment type="similarity">
    <text evidence="1">Belongs to the LysR transcriptional regulatory family.</text>
</comment>
<protein>
    <recommendedName>
        <fullName evidence="2">LysR substrate-binding domain-containing protein</fullName>
    </recommendedName>
</protein>
<sequence length="205" mass="23018">MANGKYFINIFFNNPRCAHPPSRCLLNYAAVSSQIELVKNENLIDLLEQRTDIAIRIGELKDSTLTASPLGLSQIRILASPDYLAKHGTPTTVEDLTQHQLLGFSSLEKLNHWPIYDAFNNLLHIQTNIKADSGETLRQLALCGTGIVCLSDFTQQDIKVGPLVQLFTTTTLKIEQPINIVYYRNKELSKRVSSFIELMKQAVKS</sequence>
<evidence type="ECO:0000256" key="1">
    <source>
        <dbReference type="ARBA" id="ARBA00009437"/>
    </source>
</evidence>
<dbReference type="SUPFAM" id="SSF53850">
    <property type="entry name" value="Periplasmic binding protein-like II"/>
    <property type="match status" value="1"/>
</dbReference>
<dbReference type="GO" id="GO:0006351">
    <property type="term" value="P:DNA-templated transcription"/>
    <property type="evidence" value="ECO:0007669"/>
    <property type="project" value="TreeGrafter"/>
</dbReference>
<dbReference type="InterPro" id="IPR005119">
    <property type="entry name" value="LysR_subst-bd"/>
</dbReference>
<dbReference type="PANTHER" id="PTHR30537">
    <property type="entry name" value="HTH-TYPE TRANSCRIPTIONAL REGULATOR"/>
    <property type="match status" value="1"/>
</dbReference>
<reference evidence="3 4" key="1">
    <citation type="submission" date="2019-06" db="EMBL/GenBank/DDBJ databases">
        <title>The genome of Shewanella sp. SM1901.</title>
        <authorList>
            <person name="Cha Q."/>
        </authorList>
    </citation>
    <scope>NUCLEOTIDE SEQUENCE [LARGE SCALE GENOMIC DNA]</scope>
    <source>
        <strain evidence="3 4">SM1901</strain>
    </source>
</reference>
<gene>
    <name evidence="3" type="ORF">FH971_08230</name>
</gene>
<organism evidence="3 4">
    <name type="scientific">Shewanella polaris</name>
    <dbReference type="NCBI Taxonomy" id="2588449"/>
    <lineage>
        <taxon>Bacteria</taxon>
        <taxon>Pseudomonadati</taxon>
        <taxon>Pseudomonadota</taxon>
        <taxon>Gammaproteobacteria</taxon>
        <taxon>Alteromonadales</taxon>
        <taxon>Shewanellaceae</taxon>
        <taxon>Shewanella</taxon>
    </lineage>
</organism>
<dbReference type="PANTHER" id="PTHR30537:SF20">
    <property type="entry name" value="TRANSCRIPTIONAL REGULATORY PROTEIN"/>
    <property type="match status" value="1"/>
</dbReference>
<feature type="domain" description="LysR substrate-binding" evidence="2">
    <location>
        <begin position="28"/>
        <end position="202"/>
    </location>
</feature>
<dbReference type="Gene3D" id="3.40.190.10">
    <property type="entry name" value="Periplasmic binding protein-like II"/>
    <property type="match status" value="2"/>
</dbReference>
<dbReference type="GO" id="GO:0003700">
    <property type="term" value="F:DNA-binding transcription factor activity"/>
    <property type="evidence" value="ECO:0007669"/>
    <property type="project" value="TreeGrafter"/>
</dbReference>
<dbReference type="EMBL" id="CP041036">
    <property type="protein sequence ID" value="QDE30954.1"/>
    <property type="molecule type" value="Genomic_DNA"/>
</dbReference>
<dbReference type="Proteomes" id="UP000319809">
    <property type="component" value="Chromosome"/>
</dbReference>
<dbReference type="AlphaFoldDB" id="A0A4Y5YE41"/>
<accession>A0A4Y5YE41</accession>